<dbReference type="Proteomes" id="UP000075502">
    <property type="component" value="Unassembled WGS sequence"/>
</dbReference>
<sequence>MTPRSLAVAVTKRAAVEVATASAWWAENRPAAPGAVTDELARALSLLQTAPDAGVRVANARLAGVRRLFLERIDYHLSYQLSARRSRLTVLAFWHARRRPPLL</sequence>
<organism evidence="2 3">
    <name type="scientific">Sorangium cellulosum</name>
    <name type="common">Polyangium cellulosum</name>
    <dbReference type="NCBI Taxonomy" id="56"/>
    <lineage>
        <taxon>Bacteria</taxon>
        <taxon>Pseudomonadati</taxon>
        <taxon>Myxococcota</taxon>
        <taxon>Polyangia</taxon>
        <taxon>Polyangiales</taxon>
        <taxon>Polyangiaceae</taxon>
        <taxon>Sorangium</taxon>
    </lineage>
</organism>
<keyword evidence="1" id="KW-1277">Toxin-antitoxin system</keyword>
<dbReference type="Gene3D" id="3.30.2310.20">
    <property type="entry name" value="RelE-like"/>
    <property type="match status" value="1"/>
</dbReference>
<evidence type="ECO:0000256" key="1">
    <source>
        <dbReference type="ARBA" id="ARBA00022649"/>
    </source>
</evidence>
<dbReference type="Pfam" id="PF05016">
    <property type="entry name" value="ParE_toxin"/>
    <property type="match status" value="1"/>
</dbReference>
<gene>
    <name evidence="2" type="ORF">BE21_21905</name>
</gene>
<reference evidence="2 3" key="1">
    <citation type="submission" date="2014-02" db="EMBL/GenBank/DDBJ databases">
        <title>The small core and large imbalanced accessory genome model reveals a collaborative survival strategy of Sorangium cellulosum strains in nature.</title>
        <authorList>
            <person name="Han K."/>
            <person name="Peng R."/>
            <person name="Blom J."/>
            <person name="Li Y.-Z."/>
        </authorList>
    </citation>
    <scope>NUCLEOTIDE SEQUENCE [LARGE SCALE GENOMIC DNA]</scope>
    <source>
        <strain evidence="2 3">So0007-03</strain>
    </source>
</reference>
<dbReference type="InterPro" id="IPR007712">
    <property type="entry name" value="RelE/ParE_toxin"/>
</dbReference>
<comment type="caution">
    <text evidence="2">The sequence shown here is derived from an EMBL/GenBank/DDBJ whole genome shotgun (WGS) entry which is preliminary data.</text>
</comment>
<accession>A0A150TVL9</accession>
<evidence type="ECO:0008006" key="4">
    <source>
        <dbReference type="Google" id="ProtNLM"/>
    </source>
</evidence>
<evidence type="ECO:0000313" key="2">
    <source>
        <dbReference type="EMBL" id="KYG08745.1"/>
    </source>
</evidence>
<name>A0A150TVL9_SORCE</name>
<protein>
    <recommendedName>
        <fullName evidence="4">Plasmid stabilization protein</fullName>
    </recommendedName>
</protein>
<dbReference type="InterPro" id="IPR035093">
    <property type="entry name" value="RelE/ParE_toxin_dom_sf"/>
</dbReference>
<evidence type="ECO:0000313" key="3">
    <source>
        <dbReference type="Proteomes" id="UP000075502"/>
    </source>
</evidence>
<proteinExistence type="predicted"/>
<dbReference type="AlphaFoldDB" id="A0A150TVL9"/>
<dbReference type="EMBL" id="JEME01000895">
    <property type="protein sequence ID" value="KYG08745.1"/>
    <property type="molecule type" value="Genomic_DNA"/>
</dbReference>